<feature type="compositionally biased region" description="Basic and acidic residues" evidence="1">
    <location>
        <begin position="71"/>
        <end position="86"/>
    </location>
</feature>
<name>A0A6A7BP18_9PEZI</name>
<feature type="compositionally biased region" description="Polar residues" evidence="1">
    <location>
        <begin position="415"/>
        <end position="439"/>
    </location>
</feature>
<organism evidence="2 3">
    <name type="scientific">Piedraia hortae CBS 480.64</name>
    <dbReference type="NCBI Taxonomy" id="1314780"/>
    <lineage>
        <taxon>Eukaryota</taxon>
        <taxon>Fungi</taxon>
        <taxon>Dikarya</taxon>
        <taxon>Ascomycota</taxon>
        <taxon>Pezizomycotina</taxon>
        <taxon>Dothideomycetes</taxon>
        <taxon>Dothideomycetidae</taxon>
        <taxon>Capnodiales</taxon>
        <taxon>Piedraiaceae</taxon>
        <taxon>Piedraia</taxon>
    </lineage>
</organism>
<protein>
    <submittedName>
        <fullName evidence="2">Uncharacterized protein</fullName>
    </submittedName>
</protein>
<sequence>MPGRLLCAVPDSEGEDDDRDLMLDESPRNKHSEDRLSSTSSTERLKQQILSAEKHLFNSSTPPIVQTSKRALSEEAQRDGRDPERGFKRAKTVTDEKVTVDRNGWVDERSEVQVQATADVPQAVITDPLPSWDQPETQIPRAAEPYMHIMIDNTAGATKGYGFAVGRVNTLVFDNPMSSTEHNSSNEHHFANGFHQQGYGTIGGWCAVNGAQILRENMSQEASTIENTAEVQRSSTEDNGNLEAPTIEDSLNNALPFPDGLVEDSSPMEAVETEHAATEIMAPASRNQDPISSAPGLAEELQNQLLAELTVGVFSSASHPAPAETEAPTTVMSESNVQVPATETPRVEEVPTPPPQPQVVPPTVGFDSTDGENVTSVDGEKGVGDVHVPATVGPTTQPVQALPPCPQAIPPTVGPPSTSSANIQNGSSTDHVPDTSSADMIQEPPRPFIAEPSTLDSLPEMETLVEPPKRRTAVEIAETPHPPTAIKPRRKQPRTKQGKASHPDEHARKQARIKEGAALFPPTNGDKMMPPPPCKPSRRKQDSPPKRKRSTATKKDKPSLPDEGYDAVPAKRRKPQAIPAASRCRTTIFEDHVEFCSPPPKTPSLRQQQAERQKQAAEFLKREVLAEIRSSQETAPSAKEIPSSQDSCPATSLNADTSPAKAAVNTPENGSVSVPPISTPPVSTPSANPPLANTSPTTGNVDPPPPVVPETPSNVQQDTTDVNTELTLPTVDTKKSPHSALKHLTKVPYRVGLSRRQRIPSLLRSVKR</sequence>
<feature type="compositionally biased region" description="Basic and acidic residues" evidence="1">
    <location>
        <begin position="20"/>
        <end position="36"/>
    </location>
</feature>
<feature type="region of interest" description="Disordered" evidence="1">
    <location>
        <begin position="412"/>
        <end position="581"/>
    </location>
</feature>
<feature type="compositionally biased region" description="Polar residues" evidence="1">
    <location>
        <begin position="57"/>
        <end position="70"/>
    </location>
</feature>
<feature type="region of interest" description="Disordered" evidence="1">
    <location>
        <begin position="593"/>
        <end position="743"/>
    </location>
</feature>
<accession>A0A6A7BP18</accession>
<reference evidence="2" key="1">
    <citation type="journal article" date="2020" name="Stud. Mycol.">
        <title>101 Dothideomycetes genomes: a test case for predicting lifestyles and emergence of pathogens.</title>
        <authorList>
            <person name="Haridas S."/>
            <person name="Albert R."/>
            <person name="Binder M."/>
            <person name="Bloem J."/>
            <person name="Labutti K."/>
            <person name="Salamov A."/>
            <person name="Andreopoulos B."/>
            <person name="Baker S."/>
            <person name="Barry K."/>
            <person name="Bills G."/>
            <person name="Bluhm B."/>
            <person name="Cannon C."/>
            <person name="Castanera R."/>
            <person name="Culley D."/>
            <person name="Daum C."/>
            <person name="Ezra D."/>
            <person name="Gonzalez J."/>
            <person name="Henrissat B."/>
            <person name="Kuo A."/>
            <person name="Liang C."/>
            <person name="Lipzen A."/>
            <person name="Lutzoni F."/>
            <person name="Magnuson J."/>
            <person name="Mondo S."/>
            <person name="Nolan M."/>
            <person name="Ohm R."/>
            <person name="Pangilinan J."/>
            <person name="Park H.-J."/>
            <person name="Ramirez L."/>
            <person name="Alfaro M."/>
            <person name="Sun H."/>
            <person name="Tritt A."/>
            <person name="Yoshinaga Y."/>
            <person name="Zwiers L.-H."/>
            <person name="Turgeon B."/>
            <person name="Goodwin S."/>
            <person name="Spatafora J."/>
            <person name="Crous P."/>
            <person name="Grigoriev I."/>
        </authorList>
    </citation>
    <scope>NUCLEOTIDE SEQUENCE</scope>
    <source>
        <strain evidence="2">CBS 480.64</strain>
    </source>
</reference>
<feature type="compositionally biased region" description="Basic and acidic residues" evidence="1">
    <location>
        <begin position="609"/>
        <end position="626"/>
    </location>
</feature>
<dbReference type="AlphaFoldDB" id="A0A6A7BP18"/>
<feature type="region of interest" description="Disordered" evidence="1">
    <location>
        <begin position="1"/>
        <end position="86"/>
    </location>
</feature>
<feature type="compositionally biased region" description="Basic residues" evidence="1">
    <location>
        <begin position="487"/>
        <end position="499"/>
    </location>
</feature>
<feature type="compositionally biased region" description="Polar residues" evidence="1">
    <location>
        <begin position="642"/>
        <end position="657"/>
    </location>
</feature>
<evidence type="ECO:0000313" key="3">
    <source>
        <dbReference type="Proteomes" id="UP000799421"/>
    </source>
</evidence>
<evidence type="ECO:0000313" key="2">
    <source>
        <dbReference type="EMBL" id="KAF2857103.1"/>
    </source>
</evidence>
<feature type="compositionally biased region" description="Basic and acidic residues" evidence="1">
    <location>
        <begin position="501"/>
        <end position="515"/>
    </location>
</feature>
<dbReference type="OrthoDB" id="5404794at2759"/>
<gene>
    <name evidence="2" type="ORF">K470DRAFT_261123</name>
</gene>
<proteinExistence type="predicted"/>
<keyword evidence="3" id="KW-1185">Reference proteome</keyword>
<evidence type="ECO:0000256" key="1">
    <source>
        <dbReference type="SAM" id="MobiDB-lite"/>
    </source>
</evidence>
<feature type="compositionally biased region" description="Polar residues" evidence="1">
    <location>
        <begin position="713"/>
        <end position="727"/>
    </location>
</feature>
<dbReference type="EMBL" id="MU006067">
    <property type="protein sequence ID" value="KAF2857103.1"/>
    <property type="molecule type" value="Genomic_DNA"/>
</dbReference>
<dbReference type="Proteomes" id="UP000799421">
    <property type="component" value="Unassembled WGS sequence"/>
</dbReference>